<evidence type="ECO:0000259" key="11">
    <source>
        <dbReference type="Pfam" id="PF08263"/>
    </source>
</evidence>
<dbReference type="Proteomes" id="UP001642260">
    <property type="component" value="Unassembled WGS sequence"/>
</dbReference>
<evidence type="ECO:0000256" key="10">
    <source>
        <dbReference type="SAM" id="Phobius"/>
    </source>
</evidence>
<dbReference type="PANTHER" id="PTHR48004">
    <property type="entry name" value="OS01G0149700 PROTEIN"/>
    <property type="match status" value="1"/>
</dbReference>
<comment type="subcellular location">
    <subcellularLocation>
        <location evidence="1">Membrane</location>
        <topology evidence="1">Single-pass type I membrane protein</topology>
    </subcellularLocation>
</comment>
<evidence type="ECO:0000259" key="12">
    <source>
        <dbReference type="Pfam" id="PF23598"/>
    </source>
</evidence>
<dbReference type="InterPro" id="IPR013210">
    <property type="entry name" value="LRR_N_plant-typ"/>
</dbReference>
<name>A0ABC8LNG1_ERUVS</name>
<dbReference type="SUPFAM" id="SSF52058">
    <property type="entry name" value="L domain-like"/>
    <property type="match status" value="1"/>
</dbReference>
<gene>
    <name evidence="13" type="ORF">ERUC_LOCUS37529</name>
</gene>
<dbReference type="InterPro" id="IPR055414">
    <property type="entry name" value="LRR_R13L4/SHOC2-like"/>
</dbReference>
<dbReference type="GO" id="GO:0016020">
    <property type="term" value="C:membrane"/>
    <property type="evidence" value="ECO:0007669"/>
    <property type="project" value="UniProtKB-SubCell"/>
</dbReference>
<comment type="caution">
    <text evidence="13">The sequence shown here is derived from an EMBL/GenBank/DDBJ whole genome shotgun (WGS) entry which is preliminary data.</text>
</comment>
<dbReference type="Pfam" id="PF23598">
    <property type="entry name" value="LRR_14"/>
    <property type="match status" value="1"/>
</dbReference>
<proteinExistence type="inferred from homology"/>
<keyword evidence="8 10" id="KW-0472">Membrane</keyword>
<comment type="similarity">
    <text evidence="2">Belongs to the RLP family.</text>
</comment>
<evidence type="ECO:0000313" key="14">
    <source>
        <dbReference type="Proteomes" id="UP001642260"/>
    </source>
</evidence>
<dbReference type="PANTHER" id="PTHR48004:SF103">
    <property type="entry name" value="OS01G0515300 PROTEIN"/>
    <property type="match status" value="1"/>
</dbReference>
<accession>A0ABC8LNG1</accession>
<keyword evidence="14" id="KW-1185">Reference proteome</keyword>
<evidence type="ECO:0000256" key="3">
    <source>
        <dbReference type="ARBA" id="ARBA00022614"/>
    </source>
</evidence>
<keyword evidence="6" id="KW-0677">Repeat</keyword>
<evidence type="ECO:0000256" key="9">
    <source>
        <dbReference type="ARBA" id="ARBA00023180"/>
    </source>
</evidence>
<dbReference type="Gene3D" id="3.80.10.10">
    <property type="entry name" value="Ribonuclease Inhibitor"/>
    <property type="match status" value="1"/>
</dbReference>
<dbReference type="FunFam" id="3.80.10.10:FF:000275">
    <property type="entry name" value="Leucine-rich repeat receptor-like protein kinase"/>
    <property type="match status" value="1"/>
</dbReference>
<evidence type="ECO:0000256" key="4">
    <source>
        <dbReference type="ARBA" id="ARBA00022692"/>
    </source>
</evidence>
<dbReference type="EMBL" id="CAKOAT010645154">
    <property type="protein sequence ID" value="CAH8385046.1"/>
    <property type="molecule type" value="Genomic_DNA"/>
</dbReference>
<sequence>MIQNYCYCFSGIIITIYFCLLIHALASPSLHSCRHDQKKALLEFRDEFPTGDPYDLRPWNKSSDCCHWEGVTCDDRYGQVISLDLSEMSLNSSLKTNSSLFRLQYLRHLNFFRCDLQGNIPSSLGNLSRLTLVDLSYNNLVGEIPASIGYLNHLTELSLSFNHLVGEVPVSMGNLNGLRVIDLGGNSLGGHFPILFANLTKLTDLDISFNKFTSILPSDMSGFHNLELFDVYDNSFVGPLPKSLFSIPSLQSLYLGENQFMGPIQLGNTSLSAFELKNLDLSDNNFDGPIPECISGFINLSHLYLDHNDFTGSHVSCKPQTVMNDFGRHWYRISAMDTPSLFTRDFTVVNGSITFGLYSAYTRLKLDAIL</sequence>
<dbReference type="AlphaFoldDB" id="A0ABC8LNG1"/>
<feature type="domain" description="Disease resistance R13L4/SHOC-2-like LRR" evidence="12">
    <location>
        <begin position="84"/>
        <end position="306"/>
    </location>
</feature>
<keyword evidence="4 10" id="KW-0812">Transmembrane</keyword>
<evidence type="ECO:0008006" key="15">
    <source>
        <dbReference type="Google" id="ProtNLM"/>
    </source>
</evidence>
<feature type="transmembrane region" description="Helical" evidence="10">
    <location>
        <begin position="7"/>
        <end position="26"/>
    </location>
</feature>
<organism evidence="13 14">
    <name type="scientific">Eruca vesicaria subsp. sativa</name>
    <name type="common">Garden rocket</name>
    <name type="synonym">Eruca sativa</name>
    <dbReference type="NCBI Taxonomy" id="29727"/>
    <lineage>
        <taxon>Eukaryota</taxon>
        <taxon>Viridiplantae</taxon>
        <taxon>Streptophyta</taxon>
        <taxon>Embryophyta</taxon>
        <taxon>Tracheophyta</taxon>
        <taxon>Spermatophyta</taxon>
        <taxon>Magnoliopsida</taxon>
        <taxon>eudicotyledons</taxon>
        <taxon>Gunneridae</taxon>
        <taxon>Pentapetalae</taxon>
        <taxon>rosids</taxon>
        <taxon>malvids</taxon>
        <taxon>Brassicales</taxon>
        <taxon>Brassicaceae</taxon>
        <taxon>Brassiceae</taxon>
        <taxon>Eruca</taxon>
    </lineage>
</organism>
<dbReference type="InterPro" id="IPR032675">
    <property type="entry name" value="LRR_dom_sf"/>
</dbReference>
<dbReference type="Pfam" id="PF08263">
    <property type="entry name" value="LRRNT_2"/>
    <property type="match status" value="1"/>
</dbReference>
<keyword evidence="7 10" id="KW-1133">Transmembrane helix</keyword>
<dbReference type="InterPro" id="IPR052941">
    <property type="entry name" value="StomDev_PlantInt_Reg"/>
</dbReference>
<reference evidence="13 14" key="1">
    <citation type="submission" date="2022-03" db="EMBL/GenBank/DDBJ databases">
        <authorList>
            <person name="Macdonald S."/>
            <person name="Ahmed S."/>
            <person name="Newling K."/>
        </authorList>
    </citation>
    <scope>NUCLEOTIDE SEQUENCE [LARGE SCALE GENOMIC DNA]</scope>
</reference>
<evidence type="ECO:0000256" key="6">
    <source>
        <dbReference type="ARBA" id="ARBA00022737"/>
    </source>
</evidence>
<evidence type="ECO:0000313" key="13">
    <source>
        <dbReference type="EMBL" id="CAH8385046.1"/>
    </source>
</evidence>
<evidence type="ECO:0000256" key="8">
    <source>
        <dbReference type="ARBA" id="ARBA00023136"/>
    </source>
</evidence>
<keyword evidence="3" id="KW-0433">Leucine-rich repeat</keyword>
<keyword evidence="9" id="KW-0325">Glycoprotein</keyword>
<feature type="domain" description="Leucine-rich repeat-containing N-terminal plant-type" evidence="11">
    <location>
        <begin position="35"/>
        <end position="74"/>
    </location>
</feature>
<keyword evidence="5" id="KW-0732">Signal</keyword>
<evidence type="ECO:0000256" key="2">
    <source>
        <dbReference type="ARBA" id="ARBA00009592"/>
    </source>
</evidence>
<protein>
    <recommendedName>
        <fullName evidence="15">Leucine-rich repeat-containing N-terminal plant-type domain-containing protein</fullName>
    </recommendedName>
</protein>
<evidence type="ECO:0000256" key="7">
    <source>
        <dbReference type="ARBA" id="ARBA00022989"/>
    </source>
</evidence>
<evidence type="ECO:0000256" key="5">
    <source>
        <dbReference type="ARBA" id="ARBA00022729"/>
    </source>
</evidence>
<evidence type="ECO:0000256" key="1">
    <source>
        <dbReference type="ARBA" id="ARBA00004479"/>
    </source>
</evidence>